<evidence type="ECO:0000256" key="1">
    <source>
        <dbReference type="SAM" id="MobiDB-lite"/>
    </source>
</evidence>
<dbReference type="EMBL" id="GBEZ01006187">
    <property type="protein sequence ID" value="JAC79192.1"/>
    <property type="molecule type" value="Transcribed_RNA"/>
</dbReference>
<feature type="region of interest" description="Disordered" evidence="1">
    <location>
        <begin position="1"/>
        <end position="23"/>
    </location>
</feature>
<sequence length="92" mass="10152">MQSELKRSPLCTPVKTASPQPFSPPLTPFLCELSGRNTVTLRSPWHLQQVQQYPLLSRSATRKAHGPRLQSAMLAPDPWHGSSPALPQPEEG</sequence>
<evidence type="ECO:0000313" key="2">
    <source>
        <dbReference type="EMBL" id="JAC79192.1"/>
    </source>
</evidence>
<evidence type="ECO:0000313" key="3">
    <source>
        <dbReference type="EMBL" id="JAC82095.1"/>
    </source>
</evidence>
<dbReference type="AlphaFoldDB" id="A0A061S226"/>
<accession>A0A061S226</accession>
<feature type="region of interest" description="Disordered" evidence="1">
    <location>
        <begin position="60"/>
        <end position="92"/>
    </location>
</feature>
<name>A0A061S226_9CHLO</name>
<dbReference type="EMBL" id="GBEZ01003008">
    <property type="protein sequence ID" value="JAC82095.1"/>
    <property type="molecule type" value="Transcribed_RNA"/>
</dbReference>
<gene>
    <name evidence="2" type="ORF">TSPGSL018_13315</name>
    <name evidence="3" type="ORF">TSPGSL018_6470</name>
</gene>
<organism evidence="2">
    <name type="scientific">Tetraselmis sp. GSL018</name>
    <dbReference type="NCBI Taxonomy" id="582737"/>
    <lineage>
        <taxon>Eukaryota</taxon>
        <taxon>Viridiplantae</taxon>
        <taxon>Chlorophyta</taxon>
        <taxon>core chlorophytes</taxon>
        <taxon>Chlorodendrophyceae</taxon>
        <taxon>Chlorodendrales</taxon>
        <taxon>Chlorodendraceae</taxon>
        <taxon>Tetraselmis</taxon>
    </lineage>
</organism>
<proteinExistence type="predicted"/>
<reference evidence="2" key="1">
    <citation type="submission" date="2014-05" db="EMBL/GenBank/DDBJ databases">
        <title>The transcriptome of the halophilic microalga Tetraselmis sp. GSL018 isolated from the Great Salt Lake, Utah.</title>
        <authorList>
            <person name="Jinkerson R.E."/>
            <person name="D'Adamo S."/>
            <person name="Posewitz M.C."/>
        </authorList>
    </citation>
    <scope>NUCLEOTIDE SEQUENCE</scope>
    <source>
        <strain evidence="2">GSL018</strain>
    </source>
</reference>
<protein>
    <submittedName>
        <fullName evidence="2">Uncharacterized protein</fullName>
    </submittedName>
</protein>